<keyword evidence="2" id="KW-1003">Cell membrane</keyword>
<evidence type="ECO:0000256" key="5">
    <source>
        <dbReference type="ARBA" id="ARBA00022692"/>
    </source>
</evidence>
<dbReference type="GO" id="GO:0016763">
    <property type="term" value="F:pentosyltransferase activity"/>
    <property type="evidence" value="ECO:0007669"/>
    <property type="project" value="TreeGrafter"/>
</dbReference>
<protein>
    <recommendedName>
        <fullName evidence="9">Glycosyltransferase RgtA/B/C/D-like domain-containing protein</fullName>
    </recommendedName>
</protein>
<sequence length="626" mass="70277">MSSGAEKRRTTDLTSSETDCILCNGAPSIWQTKGVMARKSRKQNRRLKTRTRLAKPIRWPRKVRWLVPVLLAVFILGGLLLRASDLRADPPPDLSWSFAPYTDEGLNTYSARNFVLYGAWKVDDFFPFVVYPLVNFLVAVVFKLFGLGFVQVKIISLLAGIASIWVIYLLVKDESSQLAGIIAALLTATCYPLVMYTRLGLVESVQILFLLLAGLFFSRGLKRSGLMVLSGLFAAGTVLLVKISAVFVVPVMAAVFVWQFIETRKDRDALALLRQGLGFWFAGVGAALLVWFLAVFLPYRGDYIQYVLRHSLESPAGHPESLSAYLLNIFTVGAKSRLIPRLPFVALFGFLFLPGLGIAHRPGLRYLFAWFVFATLMLGYMNYRPPRYEIILLPPLIVVFAAAVGRLFERGTLVPQIKPAILKSAFYCLWLWPLMLQLTFYSGGFWGALHPDSEAGLLAATFGISLAMVVLGHLVLGVIRREMVLKSVAARTVVAGILLLLVLRFDLAQYFGWFNNRTHYMVEYSQDLDRILPDGAVLAGSWAPTLLMESDKRALCVTDWTNTHNPIGKYGVTHLVSPENGFDRKLFERLYPDIMERSRVFRRYNVRGLTLTVHELSRGVNSQEEN</sequence>
<dbReference type="AlphaFoldDB" id="A0A235BNS0"/>
<feature type="transmembrane region" description="Helical" evidence="8">
    <location>
        <begin position="429"/>
        <end position="449"/>
    </location>
</feature>
<keyword evidence="3" id="KW-0328">Glycosyltransferase</keyword>
<evidence type="ECO:0000259" key="9">
    <source>
        <dbReference type="Pfam" id="PF13231"/>
    </source>
</evidence>
<keyword evidence="5 8" id="KW-0812">Transmembrane</keyword>
<feature type="transmembrane region" description="Helical" evidence="8">
    <location>
        <begin position="279"/>
        <end position="299"/>
    </location>
</feature>
<dbReference type="EMBL" id="NOZP01000184">
    <property type="protein sequence ID" value="OYD13948.1"/>
    <property type="molecule type" value="Genomic_DNA"/>
</dbReference>
<keyword evidence="6 8" id="KW-1133">Transmembrane helix</keyword>
<evidence type="ECO:0000256" key="6">
    <source>
        <dbReference type="ARBA" id="ARBA00022989"/>
    </source>
</evidence>
<dbReference type="PANTHER" id="PTHR33908:SF11">
    <property type="entry name" value="MEMBRANE PROTEIN"/>
    <property type="match status" value="1"/>
</dbReference>
<feature type="transmembrane region" description="Helical" evidence="8">
    <location>
        <begin position="366"/>
        <end position="383"/>
    </location>
</feature>
<comment type="subcellular location">
    <subcellularLocation>
        <location evidence="1">Cell membrane</location>
        <topology evidence="1">Multi-pass membrane protein</topology>
    </subcellularLocation>
</comment>
<feature type="transmembrane region" description="Helical" evidence="8">
    <location>
        <begin position="177"/>
        <end position="194"/>
    </location>
</feature>
<dbReference type="InterPro" id="IPR050297">
    <property type="entry name" value="LipidA_mod_glycosyltrf_83"/>
</dbReference>
<name>A0A235BNS0_UNCW3</name>
<feature type="transmembrane region" description="Helical" evidence="8">
    <location>
        <begin position="389"/>
        <end position="408"/>
    </location>
</feature>
<reference evidence="10 11" key="1">
    <citation type="submission" date="2017-07" db="EMBL/GenBank/DDBJ databases">
        <title>Recovery of genomes from metagenomes via a dereplication, aggregation, and scoring strategy.</title>
        <authorList>
            <person name="Sieber C.M."/>
            <person name="Probst A.J."/>
            <person name="Sharrar A."/>
            <person name="Thomas B.C."/>
            <person name="Hess M."/>
            <person name="Tringe S.G."/>
            <person name="Banfield J.F."/>
        </authorList>
    </citation>
    <scope>NUCLEOTIDE SEQUENCE [LARGE SCALE GENOMIC DNA]</scope>
    <source>
        <strain evidence="10">JGI_Cruoil_03_51_56</strain>
    </source>
</reference>
<evidence type="ECO:0000256" key="2">
    <source>
        <dbReference type="ARBA" id="ARBA00022475"/>
    </source>
</evidence>
<organism evidence="10 11">
    <name type="scientific">candidate division WOR-3 bacterium JGI_Cruoil_03_51_56</name>
    <dbReference type="NCBI Taxonomy" id="1973747"/>
    <lineage>
        <taxon>Bacteria</taxon>
        <taxon>Bacteria division WOR-3</taxon>
    </lineage>
</organism>
<evidence type="ECO:0000256" key="7">
    <source>
        <dbReference type="ARBA" id="ARBA00023136"/>
    </source>
</evidence>
<feature type="transmembrane region" description="Helical" evidence="8">
    <location>
        <begin position="455"/>
        <end position="476"/>
    </location>
</feature>
<feature type="transmembrane region" description="Helical" evidence="8">
    <location>
        <begin position="488"/>
        <end position="507"/>
    </location>
</feature>
<keyword evidence="4" id="KW-0808">Transferase</keyword>
<feature type="domain" description="Glycosyltransferase RgtA/B/C/D-like" evidence="9">
    <location>
        <begin position="132"/>
        <end position="263"/>
    </location>
</feature>
<evidence type="ECO:0000313" key="10">
    <source>
        <dbReference type="EMBL" id="OYD13948.1"/>
    </source>
</evidence>
<evidence type="ECO:0000313" key="11">
    <source>
        <dbReference type="Proteomes" id="UP000215559"/>
    </source>
</evidence>
<evidence type="ECO:0000256" key="8">
    <source>
        <dbReference type="SAM" id="Phobius"/>
    </source>
</evidence>
<evidence type="ECO:0000256" key="3">
    <source>
        <dbReference type="ARBA" id="ARBA00022676"/>
    </source>
</evidence>
<feature type="transmembrane region" description="Helical" evidence="8">
    <location>
        <begin position="201"/>
        <end position="221"/>
    </location>
</feature>
<keyword evidence="7 8" id="KW-0472">Membrane</keyword>
<dbReference type="PANTHER" id="PTHR33908">
    <property type="entry name" value="MANNOSYLTRANSFERASE YKCB-RELATED"/>
    <property type="match status" value="1"/>
</dbReference>
<dbReference type="InterPro" id="IPR038731">
    <property type="entry name" value="RgtA/B/C-like"/>
</dbReference>
<feature type="transmembrane region" description="Helical" evidence="8">
    <location>
        <begin position="65"/>
        <end position="84"/>
    </location>
</feature>
<dbReference type="Pfam" id="PF13231">
    <property type="entry name" value="PMT_2"/>
    <property type="match status" value="1"/>
</dbReference>
<feature type="transmembrane region" description="Helical" evidence="8">
    <location>
        <begin position="125"/>
        <end position="145"/>
    </location>
</feature>
<dbReference type="Proteomes" id="UP000215559">
    <property type="component" value="Unassembled WGS sequence"/>
</dbReference>
<evidence type="ECO:0000256" key="4">
    <source>
        <dbReference type="ARBA" id="ARBA00022679"/>
    </source>
</evidence>
<dbReference type="GO" id="GO:0005886">
    <property type="term" value="C:plasma membrane"/>
    <property type="evidence" value="ECO:0007669"/>
    <property type="project" value="UniProtKB-SubCell"/>
</dbReference>
<feature type="transmembrane region" description="Helical" evidence="8">
    <location>
        <begin position="233"/>
        <end position="258"/>
    </location>
</feature>
<feature type="transmembrane region" description="Helical" evidence="8">
    <location>
        <begin position="152"/>
        <end position="171"/>
    </location>
</feature>
<evidence type="ECO:0000256" key="1">
    <source>
        <dbReference type="ARBA" id="ARBA00004651"/>
    </source>
</evidence>
<gene>
    <name evidence="10" type="ORF">CH330_09710</name>
</gene>
<dbReference type="GO" id="GO:0009103">
    <property type="term" value="P:lipopolysaccharide biosynthetic process"/>
    <property type="evidence" value="ECO:0007669"/>
    <property type="project" value="UniProtKB-ARBA"/>
</dbReference>
<feature type="transmembrane region" description="Helical" evidence="8">
    <location>
        <begin position="338"/>
        <end position="359"/>
    </location>
</feature>
<comment type="caution">
    <text evidence="10">The sequence shown here is derived from an EMBL/GenBank/DDBJ whole genome shotgun (WGS) entry which is preliminary data.</text>
</comment>
<accession>A0A235BNS0</accession>
<proteinExistence type="predicted"/>